<organism evidence="1 2">
    <name type="scientific">Athelia psychrophila</name>
    <dbReference type="NCBI Taxonomy" id="1759441"/>
    <lineage>
        <taxon>Eukaryota</taxon>
        <taxon>Fungi</taxon>
        <taxon>Dikarya</taxon>
        <taxon>Basidiomycota</taxon>
        <taxon>Agaricomycotina</taxon>
        <taxon>Agaricomycetes</taxon>
        <taxon>Agaricomycetidae</taxon>
        <taxon>Atheliales</taxon>
        <taxon>Atheliaceae</taxon>
        <taxon>Athelia</taxon>
    </lineage>
</organism>
<accession>A0A166CFE1</accession>
<evidence type="ECO:0000313" key="2">
    <source>
        <dbReference type="Proteomes" id="UP000076532"/>
    </source>
</evidence>
<evidence type="ECO:0000313" key="1">
    <source>
        <dbReference type="EMBL" id="KZP13604.1"/>
    </source>
</evidence>
<name>A0A166CFE1_9AGAM</name>
<dbReference type="EMBL" id="KV417630">
    <property type="protein sequence ID" value="KZP13604.1"/>
    <property type="molecule type" value="Genomic_DNA"/>
</dbReference>
<proteinExistence type="predicted"/>
<dbReference type="AlphaFoldDB" id="A0A166CFE1"/>
<gene>
    <name evidence="1" type="ORF">FIBSPDRAFT_897258</name>
</gene>
<protein>
    <submittedName>
        <fullName evidence="1">Uncharacterized protein</fullName>
    </submittedName>
</protein>
<keyword evidence="2" id="KW-1185">Reference proteome</keyword>
<sequence>MPPVDLGDLELQMAVKWHDFQAASRDRLRDKLTFYLTAPWQIMGCRISLRSMRSSDDPSSIASFKFQARRSGASHQADSGAEMDIPECAHTGYLQDGYLSDMSDKHPASAFCTIMSSVALWPCFGRNSGDLRGSHKGQNNSTPVAAVTVAHHGLATLMNNKAGDPTAKKALMGQLEARGP</sequence>
<reference evidence="1 2" key="1">
    <citation type="journal article" date="2016" name="Mol. Biol. Evol.">
        <title>Comparative Genomics of Early-Diverging Mushroom-Forming Fungi Provides Insights into the Origins of Lignocellulose Decay Capabilities.</title>
        <authorList>
            <person name="Nagy L.G."/>
            <person name="Riley R."/>
            <person name="Tritt A."/>
            <person name="Adam C."/>
            <person name="Daum C."/>
            <person name="Floudas D."/>
            <person name="Sun H."/>
            <person name="Yadav J.S."/>
            <person name="Pangilinan J."/>
            <person name="Larsson K.H."/>
            <person name="Matsuura K."/>
            <person name="Barry K."/>
            <person name="Labutti K."/>
            <person name="Kuo R."/>
            <person name="Ohm R.A."/>
            <person name="Bhattacharya S.S."/>
            <person name="Shirouzu T."/>
            <person name="Yoshinaga Y."/>
            <person name="Martin F.M."/>
            <person name="Grigoriev I.V."/>
            <person name="Hibbett D.S."/>
        </authorList>
    </citation>
    <scope>NUCLEOTIDE SEQUENCE [LARGE SCALE GENOMIC DNA]</scope>
    <source>
        <strain evidence="1 2">CBS 109695</strain>
    </source>
</reference>
<dbReference type="Proteomes" id="UP000076532">
    <property type="component" value="Unassembled WGS sequence"/>
</dbReference>